<feature type="transmembrane region" description="Helical" evidence="1">
    <location>
        <begin position="69"/>
        <end position="93"/>
    </location>
</feature>
<dbReference type="InParanoid" id="A0A259TZ33"/>
<organism evidence="2 3">
    <name type="scientific">Rubricoccus marinus</name>
    <dbReference type="NCBI Taxonomy" id="716817"/>
    <lineage>
        <taxon>Bacteria</taxon>
        <taxon>Pseudomonadati</taxon>
        <taxon>Rhodothermota</taxon>
        <taxon>Rhodothermia</taxon>
        <taxon>Rhodothermales</taxon>
        <taxon>Rubricoccaceae</taxon>
        <taxon>Rubricoccus</taxon>
    </lineage>
</organism>
<accession>A0A259TZ33</accession>
<feature type="transmembrane region" description="Helical" evidence="1">
    <location>
        <begin position="424"/>
        <end position="444"/>
    </location>
</feature>
<feature type="transmembrane region" description="Helical" evidence="1">
    <location>
        <begin position="105"/>
        <end position="129"/>
    </location>
</feature>
<evidence type="ECO:0000256" key="1">
    <source>
        <dbReference type="SAM" id="Phobius"/>
    </source>
</evidence>
<feature type="transmembrane region" description="Helical" evidence="1">
    <location>
        <begin position="358"/>
        <end position="381"/>
    </location>
</feature>
<dbReference type="Proteomes" id="UP000216446">
    <property type="component" value="Unassembled WGS sequence"/>
</dbReference>
<evidence type="ECO:0000313" key="2">
    <source>
        <dbReference type="EMBL" id="OZC02950.1"/>
    </source>
</evidence>
<comment type="caution">
    <text evidence="2">The sequence shown here is derived from an EMBL/GenBank/DDBJ whole genome shotgun (WGS) entry which is preliminary data.</text>
</comment>
<keyword evidence="1" id="KW-0812">Transmembrane</keyword>
<feature type="transmembrane region" description="Helical" evidence="1">
    <location>
        <begin position="30"/>
        <end position="48"/>
    </location>
</feature>
<keyword evidence="1" id="KW-1133">Transmembrane helix</keyword>
<keyword evidence="3" id="KW-1185">Reference proteome</keyword>
<keyword evidence="1" id="KW-0472">Membrane</keyword>
<name>A0A259TZ33_9BACT</name>
<feature type="transmembrane region" description="Helical" evidence="1">
    <location>
        <begin position="387"/>
        <end position="404"/>
    </location>
</feature>
<evidence type="ECO:0000313" key="3">
    <source>
        <dbReference type="Proteomes" id="UP000216446"/>
    </source>
</evidence>
<feature type="transmembrane region" description="Helical" evidence="1">
    <location>
        <begin position="269"/>
        <end position="287"/>
    </location>
</feature>
<dbReference type="AlphaFoldDB" id="A0A259TZ33"/>
<reference evidence="2 3" key="1">
    <citation type="submission" date="2016-11" db="EMBL/GenBank/DDBJ databases">
        <title>Study of marine rhodopsin-containing bacteria.</title>
        <authorList>
            <person name="Yoshizawa S."/>
            <person name="Kumagai Y."/>
            <person name="Kogure K."/>
        </authorList>
    </citation>
    <scope>NUCLEOTIDE SEQUENCE [LARGE SCALE GENOMIC DNA]</scope>
    <source>
        <strain evidence="2 3">SG-29</strain>
    </source>
</reference>
<feature type="transmembrane region" description="Helical" evidence="1">
    <location>
        <begin position="187"/>
        <end position="207"/>
    </location>
</feature>
<proteinExistence type="predicted"/>
<feature type="transmembrane region" description="Helical" evidence="1">
    <location>
        <begin position="450"/>
        <end position="468"/>
    </location>
</feature>
<dbReference type="EMBL" id="MQWB01000001">
    <property type="protein sequence ID" value="OZC02950.1"/>
    <property type="molecule type" value="Genomic_DNA"/>
</dbReference>
<gene>
    <name evidence="2" type="ORF">BSZ36_08185</name>
</gene>
<feature type="transmembrane region" description="Helical" evidence="1">
    <location>
        <begin position="141"/>
        <end position="160"/>
    </location>
</feature>
<protein>
    <submittedName>
        <fullName evidence="2">Uncharacterized protein</fullName>
    </submittedName>
</protein>
<sequence length="494" mass="52463">MTLLAYGFSGLVLALSLGSATPEQAVFVASSFGVVLAAFGVVGSYDELMGRPKENAWLATLPATERQHYAARLLGIAAYVGLMAISVAVPVAVRLGLGFGVSSGVQVGVLVGIGVMWTAALSLALMWAISLALPPRIARPALTAARTILIATLVLGYQWIGAEPEAASAPWWPAAWLSDAMAGRSTLGLAMLVGATGALIVAFATAFPRRYFTLLDRIADGTRWAEDSGKGQNTLTWPERVAVRGAPARAAYGFALAAITRDRIVRGRLWPAALLPLGFAVFGWLGGGLESLFIHGAENALALEETQLHLSLLVILLFCAQTLVQAVQVSDHDQASWVFDTLPDARPRRLQLGAQQALTFRVLLPLHALLAATLALQMPALDACVHALFWFSVTAVTTRVYSLFQRSTPFSRRSDRFSIAARFIPLLASVPTGLAALLIQTFAFTSPVRAIFVSLVILAVNALLARVVTGPPHHSAPEVPRMVVRPSRPVAVAG</sequence>
<feature type="transmembrane region" description="Helical" evidence="1">
    <location>
        <begin position="307"/>
        <end position="327"/>
    </location>
</feature>